<keyword evidence="19" id="KW-1185">Reference proteome</keyword>
<feature type="binding site" evidence="17">
    <location>
        <position position="23"/>
    </location>
    <ligand>
        <name>[4Fe-4S] cluster</name>
        <dbReference type="ChEBI" id="CHEBI:49883"/>
    </ligand>
</feature>
<dbReference type="GO" id="GO:0046872">
    <property type="term" value="F:metal ion binding"/>
    <property type="evidence" value="ECO:0007669"/>
    <property type="project" value="UniProtKB-KW"/>
</dbReference>
<keyword evidence="11 17" id="KW-0408">Iron</keyword>
<evidence type="ECO:0000256" key="7">
    <source>
        <dbReference type="ARBA" id="ARBA00022694"/>
    </source>
</evidence>
<evidence type="ECO:0000256" key="9">
    <source>
        <dbReference type="ARBA" id="ARBA00022785"/>
    </source>
</evidence>
<keyword evidence="8 17" id="KW-0479">Metal-binding</keyword>
<feature type="binding site" evidence="17">
    <location>
        <position position="101"/>
    </location>
    <ligand>
        <name>[4Fe-4S] cluster</name>
        <dbReference type="ChEBI" id="CHEBI:49883"/>
    </ligand>
</feature>
<keyword evidence="10 17" id="KW-0560">Oxidoreductase</keyword>
<dbReference type="Proteomes" id="UP000295565">
    <property type="component" value="Unassembled WGS sequence"/>
</dbReference>
<evidence type="ECO:0000256" key="2">
    <source>
        <dbReference type="ARBA" id="ARBA00004691"/>
    </source>
</evidence>
<evidence type="ECO:0000313" key="18">
    <source>
        <dbReference type="EMBL" id="TCK52064.1"/>
    </source>
</evidence>
<protein>
    <recommendedName>
        <fullName evidence="5 17">Epoxyqueuosine reductase QueH</fullName>
        <ecNumber evidence="4 17">1.17.99.6</ecNumber>
    </recommendedName>
    <alternativeName>
        <fullName evidence="15 17">Queuosine biosynthesis protein QueH</fullName>
    </alternativeName>
</protein>
<evidence type="ECO:0000256" key="15">
    <source>
        <dbReference type="ARBA" id="ARBA00031446"/>
    </source>
</evidence>
<dbReference type="GO" id="GO:0051539">
    <property type="term" value="F:4 iron, 4 sulfur cluster binding"/>
    <property type="evidence" value="ECO:0007669"/>
    <property type="project" value="UniProtKB-UniRule"/>
</dbReference>
<feature type="binding site" evidence="17">
    <location>
        <position position="22"/>
    </location>
    <ligand>
        <name>[4Fe-4S] cluster</name>
        <dbReference type="ChEBI" id="CHEBI:49883"/>
    </ligand>
</feature>
<dbReference type="HAMAP" id="MF_02089">
    <property type="entry name" value="QueH"/>
    <property type="match status" value="1"/>
</dbReference>
<dbReference type="GO" id="GO:0052693">
    <property type="term" value="F:epoxyqueuosine reductase activity"/>
    <property type="evidence" value="ECO:0007669"/>
    <property type="project" value="UniProtKB-UniRule"/>
</dbReference>
<comment type="catalytic activity">
    <reaction evidence="16 17">
        <text>epoxyqueuosine(34) in tRNA + AH2 = queuosine(34) in tRNA + A + H2O</text>
        <dbReference type="Rhea" id="RHEA:32159"/>
        <dbReference type="Rhea" id="RHEA-COMP:18571"/>
        <dbReference type="Rhea" id="RHEA-COMP:18582"/>
        <dbReference type="ChEBI" id="CHEBI:13193"/>
        <dbReference type="ChEBI" id="CHEBI:15377"/>
        <dbReference type="ChEBI" id="CHEBI:17499"/>
        <dbReference type="ChEBI" id="CHEBI:194431"/>
        <dbReference type="ChEBI" id="CHEBI:194443"/>
        <dbReference type="EC" id="1.17.99.6"/>
    </reaction>
</comment>
<dbReference type="AlphaFoldDB" id="A0A4R1JLW3"/>
<keyword evidence="6 17" id="KW-0004">4Fe-4S</keyword>
<accession>A0A4R1JLW3</accession>
<reference evidence="18 19" key="1">
    <citation type="submission" date="2019-03" db="EMBL/GenBank/DDBJ databases">
        <title>Genomic Encyclopedia of Type Strains, Phase IV (KMG-IV): sequencing the most valuable type-strain genomes for metagenomic binning, comparative biology and taxonomic classification.</title>
        <authorList>
            <person name="Goeker M."/>
        </authorList>
    </citation>
    <scope>NUCLEOTIDE SEQUENCE [LARGE SCALE GENOMIC DNA]</scope>
    <source>
        <strain evidence="18 19">DSM 18577</strain>
    </source>
</reference>
<dbReference type="OrthoDB" id="9801033at2"/>
<keyword evidence="9 17" id="KW-0671">Queuosine biosynthesis</keyword>
<name>A0A4R1JLW3_9GAMM</name>
<evidence type="ECO:0000256" key="16">
    <source>
        <dbReference type="ARBA" id="ARBA00047415"/>
    </source>
</evidence>
<evidence type="ECO:0000256" key="8">
    <source>
        <dbReference type="ARBA" id="ARBA00022723"/>
    </source>
</evidence>
<evidence type="ECO:0000256" key="17">
    <source>
        <dbReference type="HAMAP-Rule" id="MF_02089"/>
    </source>
</evidence>
<dbReference type="EMBL" id="SMGD01000013">
    <property type="protein sequence ID" value="TCK52064.1"/>
    <property type="molecule type" value="Genomic_DNA"/>
</dbReference>
<feature type="disulfide bond" description="Redox-active" evidence="17">
    <location>
        <begin position="184"/>
        <end position="186"/>
    </location>
</feature>
<dbReference type="PANTHER" id="PTHR36701">
    <property type="entry name" value="EPOXYQUEUOSINE REDUCTASE QUEH"/>
    <property type="match status" value="1"/>
</dbReference>
<feature type="binding site" evidence="17">
    <location>
        <position position="104"/>
    </location>
    <ligand>
        <name>[4Fe-4S] cluster</name>
        <dbReference type="ChEBI" id="CHEBI:49883"/>
    </ligand>
</feature>
<evidence type="ECO:0000256" key="11">
    <source>
        <dbReference type="ARBA" id="ARBA00023004"/>
    </source>
</evidence>
<sequence length="213" mass="25101">MPDTDFTLTLPNHTQRLLLHSCCAPCSASIIERLVNSNIDVTIYFYNPNIQPQKEYLLRKEQNIQFAKKYGVTFIDGDYDTKAWLNRTKAFADEPERGQRCKICFDIRLEQTARFAHQHHFELFSSSLGISRWKNLEQIHACGQEAASHYLNLQYWSFNWRKQGGSQRMVELAKQEHFYQQQYCGCIYSLRDTNRWRLAKGMDVIEIGADQYQ</sequence>
<evidence type="ECO:0000256" key="10">
    <source>
        <dbReference type="ARBA" id="ARBA00023002"/>
    </source>
</evidence>
<organism evidence="18 19">
    <name type="scientific">Celerinatantimonas diazotrophica</name>
    <dbReference type="NCBI Taxonomy" id="412034"/>
    <lineage>
        <taxon>Bacteria</taxon>
        <taxon>Pseudomonadati</taxon>
        <taxon>Pseudomonadota</taxon>
        <taxon>Gammaproteobacteria</taxon>
        <taxon>Celerinatantimonadaceae</taxon>
        <taxon>Celerinatantimonas</taxon>
    </lineage>
</organism>
<comment type="pathway">
    <text evidence="2 17">tRNA modification; tRNA-queuosine biosynthesis.</text>
</comment>
<dbReference type="Pfam" id="PF02677">
    <property type="entry name" value="QueH"/>
    <property type="match status" value="1"/>
</dbReference>
<evidence type="ECO:0000256" key="5">
    <source>
        <dbReference type="ARBA" id="ARBA00016895"/>
    </source>
</evidence>
<comment type="function">
    <text evidence="1 17">Catalyzes the conversion of epoxyqueuosine (oQ) to queuosine (Q), which is a hypermodified base found in the wobble positions of tRNA(Asp), tRNA(Asn), tRNA(His) and tRNA(Tyr).</text>
</comment>
<evidence type="ECO:0000256" key="6">
    <source>
        <dbReference type="ARBA" id="ARBA00022485"/>
    </source>
</evidence>
<proteinExistence type="inferred from homology"/>
<keyword evidence="14 17" id="KW-0676">Redox-active center</keyword>
<gene>
    <name evidence="17" type="primary">queH</name>
    <name evidence="18" type="ORF">EV690_2164</name>
</gene>
<keyword evidence="13 17" id="KW-1015">Disulfide bond</keyword>
<evidence type="ECO:0000256" key="13">
    <source>
        <dbReference type="ARBA" id="ARBA00023157"/>
    </source>
</evidence>
<keyword evidence="12 17" id="KW-0411">Iron-sulfur</keyword>
<keyword evidence="7 17" id="KW-0819">tRNA processing</keyword>
<dbReference type="UniPathway" id="UPA00392"/>
<dbReference type="InterPro" id="IPR003828">
    <property type="entry name" value="QueH"/>
</dbReference>
<evidence type="ECO:0000256" key="1">
    <source>
        <dbReference type="ARBA" id="ARBA00002268"/>
    </source>
</evidence>
<comment type="similarity">
    <text evidence="3 17">Belongs to the QueH family.</text>
</comment>
<dbReference type="PANTHER" id="PTHR36701:SF1">
    <property type="entry name" value="EPOXYQUEUOSINE REDUCTASE QUEH"/>
    <property type="match status" value="1"/>
</dbReference>
<evidence type="ECO:0000256" key="3">
    <source>
        <dbReference type="ARBA" id="ARBA00008207"/>
    </source>
</evidence>
<dbReference type="EC" id="1.17.99.6" evidence="4 17"/>
<comment type="caution">
    <text evidence="18">The sequence shown here is derived from an EMBL/GenBank/DDBJ whole genome shotgun (WGS) entry which is preliminary data.</text>
</comment>
<evidence type="ECO:0000313" key="19">
    <source>
        <dbReference type="Proteomes" id="UP000295565"/>
    </source>
</evidence>
<dbReference type="GO" id="GO:0008616">
    <property type="term" value="P:tRNA queuosine(34) biosynthetic process"/>
    <property type="evidence" value="ECO:0007669"/>
    <property type="project" value="UniProtKB-UniRule"/>
</dbReference>
<evidence type="ECO:0000256" key="4">
    <source>
        <dbReference type="ARBA" id="ARBA00012622"/>
    </source>
</evidence>
<dbReference type="RefSeq" id="WP_131912966.1">
    <property type="nucleotide sequence ID" value="NZ_OU594967.1"/>
</dbReference>
<evidence type="ECO:0000256" key="14">
    <source>
        <dbReference type="ARBA" id="ARBA00023284"/>
    </source>
</evidence>
<evidence type="ECO:0000256" key="12">
    <source>
        <dbReference type="ARBA" id="ARBA00023014"/>
    </source>
</evidence>